<dbReference type="HOGENOM" id="CLU_314983_0_0_1"/>
<evidence type="ECO:0000256" key="6">
    <source>
        <dbReference type="ARBA" id="ARBA00022490"/>
    </source>
</evidence>
<dbReference type="InterPro" id="IPR047146">
    <property type="entry name" value="Cyt_P450_E_CYP52_fungi"/>
</dbReference>
<dbReference type="PANTHER" id="PTHR24287">
    <property type="entry name" value="P450, PUTATIVE (EUROFUNG)-RELATED"/>
    <property type="match status" value="1"/>
</dbReference>
<dbReference type="Proteomes" id="UP000006753">
    <property type="component" value="Unassembled WGS sequence"/>
</dbReference>
<dbReference type="PRINTS" id="PR01239">
    <property type="entry name" value="EP450IICYP52"/>
</dbReference>
<sequence>MSSPRKKRQPEVVADAVLKRAEVGKIGRKLKTQLALAQFKAARGWEDLPLDTIEPRVEEELKRRRRPTSSGVLSDSSSSDSSVEFRCSNSNATSRNIMTSPLKAPAIFSDQLEPRSRSGSGYRKRTYNALEHSSFAFELPSSSASSRKRFRSSPTVGRTVRAGRASHQLTQSSPIKPKKQPHFTTSSGPSLSFYAGSSHLPDIHSNFAAASDDDENTLPEHSFDIRSSPPRTPSPVRARGSLGRRNQGKNGKSEGVDLLLYLATSPSPANPTRSRMQPPSTPPPKTPGLPSSMMSTPGGTGVGFLANLHPNTPTQSFDFADFVNITPSPAQKVWPKTPRTIKTPLTVAKRRLTFDNSIQSPNMRDHGPDAAQHTGLGMQLDGDLISRGSIHAVKIQKFATRPPPEMQPPIRLTALWVAVSYILYKFISSFLKTRRQAIKARELKCEEPPFQKNRYPGGIDNIMRALAADKAKRFPDDSMKRMADVGAITYRYSLLGTRNIFTADEKNIQAILATQFTDFDLGPTRRGNFWPLLGNGIFTQDGAGWEHSRAMMRPQFAREQISDLEMTERHLQNMMRALDTQLGPNKWTDEVDLQGLFFRLTLDSATEFLFGESVDSQVRLLPNHKGENSQSGGPLSADFAEAFDRGQAALATRGRFGDKYYLCNPKGFKQACKTCHDFIDHFVRLALSKDLGEKEPGTGKYVFLEQLVRQTRDPIELRSQLLNILLAGRDTTASLLGWLFFNLARNPTRFAKLRRVIIEEFGTFDEPKDITFSRVKGCQYLQHCNSETLRLYPVVPINSRFANRDTTIPRGGGKDGKSKIFIPKGSSVDYSVHAMHHRKDIWGEDAEEFRPERFEGRKPGWEFLPFNGGPRMCIGQQFALTEASYVTVRLIQRFDRMESLEVDPIVRHNLTLTNCSGNGVKVRLHASC</sequence>
<keyword evidence="7" id="KW-0678">Repressor</keyword>
<keyword evidence="12" id="KW-0805">Transcription regulation</keyword>
<dbReference type="PANTHER" id="PTHR24287:SF1">
    <property type="entry name" value="P450, PUTATIVE (EUROFUNG)-RELATED"/>
    <property type="match status" value="1"/>
</dbReference>
<evidence type="ECO:0000313" key="18">
    <source>
        <dbReference type="EMBL" id="EKD15115.1"/>
    </source>
</evidence>
<evidence type="ECO:0000256" key="1">
    <source>
        <dbReference type="ARBA" id="ARBA00001971"/>
    </source>
</evidence>
<keyword evidence="11 16" id="KW-0408">Iron</keyword>
<dbReference type="InterPro" id="IPR036396">
    <property type="entry name" value="Cyt_P450_sf"/>
</dbReference>
<keyword evidence="19" id="KW-1185">Reference proteome</keyword>
<keyword evidence="9 16" id="KW-0479">Metal-binding</keyword>
<comment type="similarity">
    <text evidence="4">Belongs to the WHI5/NRM1 family.</text>
</comment>
<organism evidence="18 19">
    <name type="scientific">Marssonina brunnea f. sp. multigermtubi (strain MB_m1)</name>
    <name type="common">Marssonina leaf spot fungus</name>
    <dbReference type="NCBI Taxonomy" id="1072389"/>
    <lineage>
        <taxon>Eukaryota</taxon>
        <taxon>Fungi</taxon>
        <taxon>Dikarya</taxon>
        <taxon>Ascomycota</taxon>
        <taxon>Pezizomycotina</taxon>
        <taxon>Leotiomycetes</taxon>
        <taxon>Helotiales</taxon>
        <taxon>Drepanopezizaceae</taxon>
        <taxon>Drepanopeziza</taxon>
    </lineage>
</organism>
<feature type="compositionally biased region" description="Low complexity" evidence="17">
    <location>
        <begin position="226"/>
        <end position="239"/>
    </location>
</feature>
<comment type="cofactor">
    <cofactor evidence="1 16">
        <name>heme</name>
        <dbReference type="ChEBI" id="CHEBI:30413"/>
    </cofactor>
</comment>
<dbReference type="CDD" id="cd11063">
    <property type="entry name" value="CYP52"/>
    <property type="match status" value="1"/>
</dbReference>
<evidence type="ECO:0000256" key="10">
    <source>
        <dbReference type="ARBA" id="ARBA00023002"/>
    </source>
</evidence>
<evidence type="ECO:0000256" key="17">
    <source>
        <dbReference type="SAM" id="MobiDB-lite"/>
    </source>
</evidence>
<evidence type="ECO:0000256" key="3">
    <source>
        <dbReference type="ARBA" id="ARBA00004496"/>
    </source>
</evidence>
<dbReference type="GO" id="GO:0005737">
    <property type="term" value="C:cytoplasm"/>
    <property type="evidence" value="ECO:0007669"/>
    <property type="project" value="UniProtKB-SubCell"/>
</dbReference>
<dbReference type="InterPro" id="IPR002402">
    <property type="entry name" value="Cyt_P450_E_grp-II"/>
</dbReference>
<dbReference type="KEGG" id="mbe:MBM_06876"/>
<name>K1WCN3_MARBU</name>
<evidence type="ECO:0000256" key="9">
    <source>
        <dbReference type="ARBA" id="ARBA00022723"/>
    </source>
</evidence>
<dbReference type="GO" id="GO:0005634">
    <property type="term" value="C:nucleus"/>
    <property type="evidence" value="ECO:0007669"/>
    <property type="project" value="UniProtKB-SubCell"/>
</dbReference>
<feature type="region of interest" description="Disordered" evidence="17">
    <location>
        <begin position="209"/>
        <end position="295"/>
    </location>
</feature>
<dbReference type="OrthoDB" id="1470350at2759"/>
<proteinExistence type="inferred from homology"/>
<reference evidence="18 19" key="1">
    <citation type="journal article" date="2012" name="BMC Genomics">
        <title>Sequencing the genome of Marssonina brunnea reveals fungus-poplar co-evolution.</title>
        <authorList>
            <person name="Zhu S."/>
            <person name="Cao Y.-Z."/>
            <person name="Jiang C."/>
            <person name="Tan B.-Y."/>
            <person name="Wang Z."/>
            <person name="Feng S."/>
            <person name="Zhang L."/>
            <person name="Su X.-H."/>
            <person name="Brejova B."/>
            <person name="Vinar T."/>
            <person name="Xu M."/>
            <person name="Wang M.-X."/>
            <person name="Zhang S.-G."/>
            <person name="Huang M.-R."/>
            <person name="Wu R."/>
            <person name="Zhou Y."/>
        </authorList>
    </citation>
    <scope>NUCLEOTIDE SEQUENCE [LARGE SCALE GENOMIC DNA]</scope>
    <source>
        <strain evidence="18 19">MB_m1</strain>
    </source>
</reference>
<dbReference type="InterPro" id="IPR001128">
    <property type="entry name" value="Cyt_P450"/>
</dbReference>
<dbReference type="GO" id="GO:0005506">
    <property type="term" value="F:iron ion binding"/>
    <property type="evidence" value="ECO:0007669"/>
    <property type="project" value="InterPro"/>
</dbReference>
<dbReference type="PRINTS" id="PR00464">
    <property type="entry name" value="EP450II"/>
</dbReference>
<evidence type="ECO:0000256" key="14">
    <source>
        <dbReference type="ARBA" id="ARBA00023163"/>
    </source>
</evidence>
<comment type="similarity">
    <text evidence="5">Belongs to the cytochrome P450 family.</text>
</comment>
<evidence type="ECO:0000313" key="19">
    <source>
        <dbReference type="Proteomes" id="UP000006753"/>
    </source>
</evidence>
<feature type="binding site" description="axial binding residue" evidence="16">
    <location>
        <position position="873"/>
    </location>
    <ligand>
        <name>heme</name>
        <dbReference type="ChEBI" id="CHEBI:30413"/>
    </ligand>
    <ligandPart>
        <name>Fe</name>
        <dbReference type="ChEBI" id="CHEBI:18248"/>
    </ligandPart>
</feature>
<evidence type="ECO:0000256" key="11">
    <source>
        <dbReference type="ARBA" id="ARBA00023004"/>
    </source>
</evidence>
<dbReference type="InterPro" id="IPR017972">
    <property type="entry name" value="Cyt_P450_CS"/>
</dbReference>
<keyword evidence="8 16" id="KW-0349">Heme</keyword>
<feature type="region of interest" description="Disordered" evidence="17">
    <location>
        <begin position="56"/>
        <end position="87"/>
    </location>
</feature>
<keyword evidence="10" id="KW-0560">Oxidoreductase</keyword>
<keyword evidence="15" id="KW-0539">Nucleus</keyword>
<dbReference type="Pfam" id="PF08528">
    <property type="entry name" value="Whi5"/>
    <property type="match status" value="1"/>
</dbReference>
<dbReference type="PRINTS" id="PR00385">
    <property type="entry name" value="P450"/>
</dbReference>
<dbReference type="GO" id="GO:0016712">
    <property type="term" value="F:oxidoreductase activity, acting on paired donors, with incorporation or reduction of molecular oxygen, reduced flavin or flavoprotein as one donor, and incorporation of one atom of oxygen"/>
    <property type="evidence" value="ECO:0007669"/>
    <property type="project" value="InterPro"/>
</dbReference>
<protein>
    <submittedName>
        <fullName evidence="18">Cytochrome P450 52A12</fullName>
    </submittedName>
</protein>
<gene>
    <name evidence="18" type="ORF">MBM_06876</name>
</gene>
<feature type="region of interest" description="Disordered" evidence="17">
    <location>
        <begin position="141"/>
        <end position="190"/>
    </location>
</feature>
<evidence type="ECO:0000256" key="16">
    <source>
        <dbReference type="PIRSR" id="PIRSR602402-1"/>
    </source>
</evidence>
<comment type="subcellular location">
    <subcellularLocation>
        <location evidence="3">Cytoplasm</location>
    </subcellularLocation>
    <subcellularLocation>
        <location evidence="2">Nucleus</location>
    </subcellularLocation>
</comment>
<evidence type="ECO:0000256" key="8">
    <source>
        <dbReference type="ARBA" id="ARBA00022617"/>
    </source>
</evidence>
<evidence type="ECO:0000256" key="15">
    <source>
        <dbReference type="ARBA" id="ARBA00023242"/>
    </source>
</evidence>
<dbReference type="eggNOG" id="KOG0157">
    <property type="taxonomic scope" value="Eukaryota"/>
</dbReference>
<evidence type="ECO:0000256" key="13">
    <source>
        <dbReference type="ARBA" id="ARBA00023033"/>
    </source>
</evidence>
<dbReference type="STRING" id="1072389.K1WCN3"/>
<dbReference type="GO" id="GO:0020037">
    <property type="term" value="F:heme binding"/>
    <property type="evidence" value="ECO:0007669"/>
    <property type="project" value="InterPro"/>
</dbReference>
<keyword evidence="13" id="KW-0503">Monooxygenase</keyword>
<evidence type="ECO:0000256" key="2">
    <source>
        <dbReference type="ARBA" id="ARBA00004123"/>
    </source>
</evidence>
<dbReference type="Gene3D" id="1.10.630.10">
    <property type="entry name" value="Cytochrome P450"/>
    <property type="match status" value="1"/>
</dbReference>
<evidence type="ECO:0000256" key="7">
    <source>
        <dbReference type="ARBA" id="ARBA00022491"/>
    </source>
</evidence>
<dbReference type="EMBL" id="JH921443">
    <property type="protein sequence ID" value="EKD15115.1"/>
    <property type="molecule type" value="Genomic_DNA"/>
</dbReference>
<keyword evidence="14" id="KW-0804">Transcription</keyword>
<evidence type="ECO:0000256" key="4">
    <source>
        <dbReference type="ARBA" id="ARBA00006922"/>
    </source>
</evidence>
<accession>K1WCN3</accession>
<evidence type="ECO:0000256" key="5">
    <source>
        <dbReference type="ARBA" id="ARBA00010617"/>
    </source>
</evidence>
<dbReference type="AlphaFoldDB" id="K1WCN3"/>
<dbReference type="InterPro" id="IPR002974">
    <property type="entry name" value="Cyt_P450_E_CYP52_ascomycetes"/>
</dbReference>
<dbReference type="Pfam" id="PF00067">
    <property type="entry name" value="p450"/>
    <property type="match status" value="1"/>
</dbReference>
<feature type="compositionally biased region" description="Low complexity" evidence="17">
    <location>
        <begin position="69"/>
        <end position="82"/>
    </location>
</feature>
<keyword evidence="6" id="KW-0963">Cytoplasm</keyword>
<dbReference type="InterPro" id="IPR013734">
    <property type="entry name" value="TF_Nrm1/Whi5"/>
</dbReference>
<evidence type="ECO:0000256" key="12">
    <source>
        <dbReference type="ARBA" id="ARBA00023015"/>
    </source>
</evidence>
<dbReference type="InParanoid" id="K1WCN3"/>
<dbReference type="SUPFAM" id="SSF48264">
    <property type="entry name" value="Cytochrome P450"/>
    <property type="match status" value="1"/>
</dbReference>
<dbReference type="PROSITE" id="PS00086">
    <property type="entry name" value="CYTOCHROME_P450"/>
    <property type="match status" value="1"/>
</dbReference>